<evidence type="ECO:0000313" key="2">
    <source>
        <dbReference type="Proteomes" id="UP001152795"/>
    </source>
</evidence>
<proteinExistence type="predicted"/>
<sequence>MVVFFFLRKRRHRYETRRAAYANRSKEGPVTMDLATMPYKSTNYDNYGQTDEEASTSQKL</sequence>
<dbReference type="Proteomes" id="UP001152795">
    <property type="component" value="Unassembled WGS sequence"/>
</dbReference>
<protein>
    <submittedName>
        <fullName evidence="1">Uncharacterized protein</fullName>
    </submittedName>
</protein>
<gene>
    <name evidence="1" type="ORF">PACLA_8A035271</name>
</gene>
<name>A0A6S7I4A0_PARCT</name>
<organism evidence="1 2">
    <name type="scientific">Paramuricea clavata</name>
    <name type="common">Red gorgonian</name>
    <name type="synonym">Violescent sea-whip</name>
    <dbReference type="NCBI Taxonomy" id="317549"/>
    <lineage>
        <taxon>Eukaryota</taxon>
        <taxon>Metazoa</taxon>
        <taxon>Cnidaria</taxon>
        <taxon>Anthozoa</taxon>
        <taxon>Octocorallia</taxon>
        <taxon>Malacalcyonacea</taxon>
        <taxon>Plexauridae</taxon>
        <taxon>Paramuricea</taxon>
    </lineage>
</organism>
<reference evidence="1" key="1">
    <citation type="submission" date="2020-04" db="EMBL/GenBank/DDBJ databases">
        <authorList>
            <person name="Alioto T."/>
            <person name="Alioto T."/>
            <person name="Gomez Garrido J."/>
        </authorList>
    </citation>
    <scope>NUCLEOTIDE SEQUENCE</scope>
    <source>
        <strain evidence="1">A484AB</strain>
    </source>
</reference>
<dbReference type="EMBL" id="CACRXK020006861">
    <property type="protein sequence ID" value="CAB4010660.1"/>
    <property type="molecule type" value="Genomic_DNA"/>
</dbReference>
<dbReference type="AlphaFoldDB" id="A0A6S7I4A0"/>
<keyword evidence="2" id="KW-1185">Reference proteome</keyword>
<accession>A0A6S7I4A0</accession>
<evidence type="ECO:0000313" key="1">
    <source>
        <dbReference type="EMBL" id="CAB4010660.1"/>
    </source>
</evidence>
<comment type="caution">
    <text evidence="1">The sequence shown here is derived from an EMBL/GenBank/DDBJ whole genome shotgun (WGS) entry which is preliminary data.</text>
</comment>